<reference evidence="1 2" key="1">
    <citation type="submission" date="2023-09" db="EMBL/GenBank/DDBJ databases">
        <authorList>
            <person name="Rey-Velasco X."/>
        </authorList>
    </citation>
    <scope>NUCLEOTIDE SEQUENCE [LARGE SCALE GENOMIC DNA]</scope>
    <source>
        <strain evidence="1 2">F260</strain>
    </source>
</reference>
<accession>A0ABU3CH00</accession>
<comment type="caution">
    <text evidence="1">The sequence shown here is derived from an EMBL/GenBank/DDBJ whole genome shotgun (WGS) entry which is preliminary data.</text>
</comment>
<keyword evidence="2" id="KW-1185">Reference proteome</keyword>
<proteinExistence type="predicted"/>
<dbReference type="EMBL" id="JAVRHO010000002">
    <property type="protein sequence ID" value="MDT0645522.1"/>
    <property type="molecule type" value="Genomic_DNA"/>
</dbReference>
<organism evidence="1 2">
    <name type="scientific">Autumnicola lenta</name>
    <dbReference type="NCBI Taxonomy" id="3075593"/>
    <lineage>
        <taxon>Bacteria</taxon>
        <taxon>Pseudomonadati</taxon>
        <taxon>Bacteroidota</taxon>
        <taxon>Flavobacteriia</taxon>
        <taxon>Flavobacteriales</taxon>
        <taxon>Flavobacteriaceae</taxon>
        <taxon>Autumnicola</taxon>
    </lineage>
</organism>
<protein>
    <submittedName>
        <fullName evidence="1">Uncharacterized protein</fullName>
    </submittedName>
</protein>
<gene>
    <name evidence="1" type="ORF">RM545_02365</name>
</gene>
<sequence>MFYYDPTKDQILEVSIAENYSELDVERLLLFINALTANSYLKVSFKIHPSVKNEFLTCLHSSIGTPRYQFNIN</sequence>
<dbReference type="Proteomes" id="UP001245285">
    <property type="component" value="Unassembled WGS sequence"/>
</dbReference>
<dbReference type="RefSeq" id="WP_311493702.1">
    <property type="nucleotide sequence ID" value="NZ_JAVRHO010000002.1"/>
</dbReference>
<evidence type="ECO:0000313" key="2">
    <source>
        <dbReference type="Proteomes" id="UP001245285"/>
    </source>
</evidence>
<evidence type="ECO:0000313" key="1">
    <source>
        <dbReference type="EMBL" id="MDT0645522.1"/>
    </source>
</evidence>
<name>A0ABU3CH00_9FLAO</name>